<evidence type="ECO:0000313" key="2">
    <source>
        <dbReference type="Proteomes" id="UP000828390"/>
    </source>
</evidence>
<sequence>MNYFVVKTRDSRDINAVYRPETVPTSMPCTDQGQSQHQCCVQTRDSRNINAVSPGSGLKDLVADIVSPVTSEPTSINDWGQGKH</sequence>
<proteinExistence type="predicted"/>
<gene>
    <name evidence="1" type="ORF">DPMN_189648</name>
</gene>
<name>A0A9D4DSB6_DREPO</name>
<dbReference type="AlphaFoldDB" id="A0A9D4DSB6"/>
<reference evidence="1" key="1">
    <citation type="journal article" date="2019" name="bioRxiv">
        <title>The Genome of the Zebra Mussel, Dreissena polymorpha: A Resource for Invasive Species Research.</title>
        <authorList>
            <person name="McCartney M.A."/>
            <person name="Auch B."/>
            <person name="Kono T."/>
            <person name="Mallez S."/>
            <person name="Zhang Y."/>
            <person name="Obille A."/>
            <person name="Becker A."/>
            <person name="Abrahante J.E."/>
            <person name="Garbe J."/>
            <person name="Badalamenti J.P."/>
            <person name="Herman A."/>
            <person name="Mangelson H."/>
            <person name="Liachko I."/>
            <person name="Sullivan S."/>
            <person name="Sone E.D."/>
            <person name="Koren S."/>
            <person name="Silverstein K.A.T."/>
            <person name="Beckman K.B."/>
            <person name="Gohl D.M."/>
        </authorList>
    </citation>
    <scope>NUCLEOTIDE SEQUENCE</scope>
    <source>
        <strain evidence="1">Duluth1</strain>
        <tissue evidence="1">Whole animal</tissue>
    </source>
</reference>
<reference evidence="1" key="2">
    <citation type="submission" date="2020-11" db="EMBL/GenBank/DDBJ databases">
        <authorList>
            <person name="McCartney M.A."/>
            <person name="Auch B."/>
            <person name="Kono T."/>
            <person name="Mallez S."/>
            <person name="Becker A."/>
            <person name="Gohl D.M."/>
            <person name="Silverstein K.A.T."/>
            <person name="Koren S."/>
            <person name="Bechman K.B."/>
            <person name="Herman A."/>
            <person name="Abrahante J.E."/>
            <person name="Garbe J."/>
        </authorList>
    </citation>
    <scope>NUCLEOTIDE SEQUENCE</scope>
    <source>
        <strain evidence="1">Duluth1</strain>
        <tissue evidence="1">Whole animal</tissue>
    </source>
</reference>
<keyword evidence="2" id="KW-1185">Reference proteome</keyword>
<accession>A0A9D4DSB6</accession>
<organism evidence="1 2">
    <name type="scientific">Dreissena polymorpha</name>
    <name type="common">Zebra mussel</name>
    <name type="synonym">Mytilus polymorpha</name>
    <dbReference type="NCBI Taxonomy" id="45954"/>
    <lineage>
        <taxon>Eukaryota</taxon>
        <taxon>Metazoa</taxon>
        <taxon>Spiralia</taxon>
        <taxon>Lophotrochozoa</taxon>
        <taxon>Mollusca</taxon>
        <taxon>Bivalvia</taxon>
        <taxon>Autobranchia</taxon>
        <taxon>Heteroconchia</taxon>
        <taxon>Euheterodonta</taxon>
        <taxon>Imparidentia</taxon>
        <taxon>Neoheterodontei</taxon>
        <taxon>Myida</taxon>
        <taxon>Dreissenoidea</taxon>
        <taxon>Dreissenidae</taxon>
        <taxon>Dreissena</taxon>
    </lineage>
</organism>
<dbReference type="Proteomes" id="UP000828390">
    <property type="component" value="Unassembled WGS sequence"/>
</dbReference>
<dbReference type="EMBL" id="JAIWYP010000010">
    <property type="protein sequence ID" value="KAH3754967.1"/>
    <property type="molecule type" value="Genomic_DNA"/>
</dbReference>
<evidence type="ECO:0000313" key="1">
    <source>
        <dbReference type="EMBL" id="KAH3754967.1"/>
    </source>
</evidence>
<protein>
    <submittedName>
        <fullName evidence="1">Uncharacterized protein</fullName>
    </submittedName>
</protein>
<comment type="caution">
    <text evidence="1">The sequence shown here is derived from an EMBL/GenBank/DDBJ whole genome shotgun (WGS) entry which is preliminary data.</text>
</comment>